<evidence type="ECO:0000256" key="2">
    <source>
        <dbReference type="ARBA" id="ARBA00022737"/>
    </source>
</evidence>
<dbReference type="InterPro" id="IPR002126">
    <property type="entry name" value="Cadherin-like_dom"/>
</dbReference>
<feature type="signal peptide" evidence="8">
    <location>
        <begin position="1"/>
        <end position="29"/>
    </location>
</feature>
<keyword evidence="8" id="KW-0732">Signal</keyword>
<dbReference type="PROSITE" id="PS00232">
    <property type="entry name" value="CADHERIN_1"/>
    <property type="match status" value="1"/>
</dbReference>
<keyword evidence="4 7" id="KW-0472">Membrane</keyword>
<evidence type="ECO:0000256" key="8">
    <source>
        <dbReference type="SAM" id="SignalP"/>
    </source>
</evidence>
<dbReference type="InterPro" id="IPR015919">
    <property type="entry name" value="Cadherin-like_sf"/>
</dbReference>
<evidence type="ECO:0000256" key="5">
    <source>
        <dbReference type="PROSITE-ProRule" id="PRU00043"/>
    </source>
</evidence>
<evidence type="ECO:0000256" key="1">
    <source>
        <dbReference type="ARBA" id="ARBA00004370"/>
    </source>
</evidence>
<keyword evidence="3 5" id="KW-0106">Calcium</keyword>
<sequence>MGSAGYRASGRRPLIVIIALVLVSTTVSAQECSSPTLSFGGMFPVGPEISATVGAGYTLAQHDVSNVNFVTTVNPLAPDLPVYIEAVLDNGRLTIRTNQQFANYEKQEDTLFFLNDIVFTCASGSERTMTFRQLIKEENNHAPLFAQEIYDIAIPLPLPREFNIQQFIANGNGIVANDYDITKNKVTFSIASNDYFNVITSNGPSRTEFIANLITKQTLTKIEPPITLQITAVDEGTPPRSSQARLNIQGDPVIVFIPPPEFEQNLYKTDFKTGNTFSPILINLLPGTYDSTVRFESSGEDVEYFTLTPATDRSSVTVTLRPGTSIDAEQKLLTLSIAASRTGTENIGRTALVVEISTEPKVVPTFETSLYTGTIDRNKVIQLDSIRLIPASSDSSVRVQLAGEDARYFTATLGNNQITIAPSSLLSDTVLKEKNFFLVTVQADKPGVGTGEALLVLSVDKTNLQDPHFEQLLYEGTVTESGVLSVPTVRISPDSFMAGLEYTYTGDVTLFTINADTSGRITITSNNITPEKLTDKSYTMISIVAKLADEEVAHAIVILKVLRTPVVLPRFTKPSLEGELVEKTLAVSLPNVELVLESVTTDTKLSVIDDRYFFVIEEYTSRNVFKLYLRGNVTREMLQGIDRLSFTVEASNPNSENVYCFVAVDIVRTPAPAFERLVYDGVIDESKQLVQEMVAKLTTESTDTSIVYTLEGEDASFFMLEPLVPVTNGIRIQLRSPLSDDEFERRDHFQLSLKATNPQLPANTVVPVIVYVKHSLVKIPRFEKPLYKSRIDVGLQLVPFEQIVLERGSYAEDATVAIRSNNSDLFDVKLQQGIVTVQLVKELDETTLDAVTRFEFVLECTNPEQASGFTTILIDIDRMIAPEFPERFYTGEVSEDSKGITFNPKIALSPQTIVGNTEYKVEGQDGGLVRYSVANDQSLSFFLRDEVSKDQLKGRSEIGFLLIANNPGSNEPAVVSCSVKIIREVKPIFTSTSFSGKIREGTTTVNFESVPIAWESGSVKETTTFTITEAFPNNFFNVQLSEDRETVDIVLKSDVKWDQVRSNVYYRLQLQAVNPGSETTQCTIVIDVENLPAITPTFTKSIYRGALQEGTKEVMFSAADTITVQPGTIMPTFQYTAAEGDANLFDVVLEDDNKFKVSLKDDIAPGVIEGRDMLSFILTINNAYSADDAATIVITIKLDDIIIPTFSKLLYNGSIVQGTNDLKLQENILLSSGTFTENTELGIGGTDAALFTISRDGSAIDLKLRDESINWGELVARNYLSVYVQATNPGSETSTAFVVVEIEQLRQPQFALSATHGYIAAREREVQFVEGSELRLVIDSTEPGYQWNLAGDDYQLFDGSLVDDLFKFSLKESISDEQLQTRTDFKFRVTLKNPTGSAVDSTVVVKRQFSVPQFSKNIYTGSFDGDLRFSLADAIQLTEASYSSGILVTVAESNVDFLSLEQNGRDIQLRLSRSISTSDFQGLEMVRLVLLAKVSDDIWSTCSVTLMVPEGTPCIPLPPVVDCTSCYNCTTGGVQDDVPLFAYGNFRFQLRSDTTGPIGSVTATVKDPTSIVQHSIDVEDDYLQSQLSITPEGLLMIANPIIPNVYQFLVHATNTAAGKKSSANVWLDVLNRYECTEGEKQTTVDQVLIVEHLEEERPYTSILSTQLNPSCSYELISEHPTDNEQPYFYIDLETNWLASRSFDRENEDLFGDMQVPQFKLVMKLQCLATDETREHDLVKRSLVETGTINYASDITIVTIVVDDINDNDPVFVHPIILSGNAVQLGFPEPSLANKLMLSGLITVLATDADEGLNGKVKYSLLENEHFMVHPETGSIEPTKDALREANHIELTVFATDRDGAVDGRSSRLELAVHRLNENHVAFVTVATADEAAAQDMIRQVNSQGNVHLKVLRQAYIPEIGATRASRKHSVTARDIEASTSNMRLIVYGLDDNNQLLNTDDIRNAIRAVFPSIGASAIASFNNAVCYGNRTDPSNPNCPEGLMGRSGNGGLIASTSVLGGLLLISLTIITVLYLRYVRPLSNGTDSNPSDIVQLENDFDPSPPPTPMTSGNKKDPIADPEIIEDRKISINIAGITMQESEDNNMDNNRLARSLTDRLDEEDEFGAAVFRTSGPDTFSEPKNVKFNEVVERIEVQEHHSDEENDESVYEERL</sequence>
<evidence type="ECO:0000256" key="7">
    <source>
        <dbReference type="SAM" id="Phobius"/>
    </source>
</evidence>
<organism evidence="10 11">
    <name type="scientific">Anopheles minimus</name>
    <dbReference type="NCBI Taxonomy" id="112268"/>
    <lineage>
        <taxon>Eukaryota</taxon>
        <taxon>Metazoa</taxon>
        <taxon>Ecdysozoa</taxon>
        <taxon>Arthropoda</taxon>
        <taxon>Hexapoda</taxon>
        <taxon>Insecta</taxon>
        <taxon>Pterygota</taxon>
        <taxon>Neoptera</taxon>
        <taxon>Endopterygota</taxon>
        <taxon>Diptera</taxon>
        <taxon>Nematocera</taxon>
        <taxon>Culicoidea</taxon>
        <taxon>Culicidae</taxon>
        <taxon>Anophelinae</taxon>
        <taxon>Anopheles</taxon>
    </lineage>
</organism>
<reference evidence="11" key="1">
    <citation type="submission" date="2013-03" db="EMBL/GenBank/DDBJ databases">
        <title>The Genome Sequence of Anopheles minimus MINIMUS1.</title>
        <authorList>
            <consortium name="The Broad Institute Genomics Platform"/>
            <person name="Neafsey D.E."/>
            <person name="Walton C."/>
            <person name="Walker B."/>
            <person name="Young S.K."/>
            <person name="Zeng Q."/>
            <person name="Gargeya S."/>
            <person name="Fitzgerald M."/>
            <person name="Haas B."/>
            <person name="Abouelleil A."/>
            <person name="Allen A.W."/>
            <person name="Alvarado L."/>
            <person name="Arachchi H.M."/>
            <person name="Berlin A.M."/>
            <person name="Chapman S.B."/>
            <person name="Gainer-Dewar J."/>
            <person name="Goldberg J."/>
            <person name="Griggs A."/>
            <person name="Gujja S."/>
            <person name="Hansen M."/>
            <person name="Howarth C."/>
            <person name="Imamovic A."/>
            <person name="Ireland A."/>
            <person name="Larimer J."/>
            <person name="McCowan C."/>
            <person name="Murphy C."/>
            <person name="Pearson M."/>
            <person name="Poon T.W."/>
            <person name="Priest M."/>
            <person name="Roberts A."/>
            <person name="Saif S."/>
            <person name="Shea T."/>
            <person name="Sisk P."/>
            <person name="Sykes S."/>
            <person name="Wortman J."/>
            <person name="Nusbaum C."/>
            <person name="Birren B."/>
        </authorList>
    </citation>
    <scope>NUCLEOTIDE SEQUENCE [LARGE SCALE GENOMIC DNA]</scope>
    <source>
        <strain evidence="11">MINIMUS1</strain>
    </source>
</reference>
<dbReference type="SUPFAM" id="SSF49313">
    <property type="entry name" value="Cadherin-like"/>
    <property type="match status" value="2"/>
</dbReference>
<dbReference type="SMART" id="SM00112">
    <property type="entry name" value="CA"/>
    <property type="match status" value="3"/>
</dbReference>
<dbReference type="GO" id="GO:0005509">
    <property type="term" value="F:calcium ion binding"/>
    <property type="evidence" value="ECO:0007669"/>
    <property type="project" value="UniProtKB-UniRule"/>
</dbReference>
<evidence type="ECO:0000313" key="10">
    <source>
        <dbReference type="EnsemblMetazoa" id="AMIN007589-PA"/>
    </source>
</evidence>
<dbReference type="GO" id="GO:0045296">
    <property type="term" value="F:cadherin binding"/>
    <property type="evidence" value="ECO:0007669"/>
    <property type="project" value="TreeGrafter"/>
</dbReference>
<feature type="chain" id="PRO_5008141028" description="Cadherin domain-containing protein" evidence="8">
    <location>
        <begin position="30"/>
        <end position="2170"/>
    </location>
</feature>
<dbReference type="InterPro" id="IPR020894">
    <property type="entry name" value="Cadherin_CS"/>
</dbReference>
<dbReference type="GO" id="GO:0007156">
    <property type="term" value="P:homophilic cell adhesion via plasma membrane adhesion molecules"/>
    <property type="evidence" value="ECO:0007669"/>
    <property type="project" value="InterPro"/>
</dbReference>
<keyword evidence="11" id="KW-1185">Reference proteome</keyword>
<feature type="region of interest" description="Disordered" evidence="6">
    <location>
        <begin position="2151"/>
        <end position="2170"/>
    </location>
</feature>
<protein>
    <recommendedName>
        <fullName evidence="9">Cadherin domain-containing protein</fullName>
    </recommendedName>
</protein>
<feature type="region of interest" description="Disordered" evidence="6">
    <location>
        <begin position="2044"/>
        <end position="2077"/>
    </location>
</feature>
<dbReference type="STRING" id="112268.A0A182WB61"/>
<dbReference type="InterPro" id="IPR039808">
    <property type="entry name" value="Cadherin"/>
</dbReference>
<dbReference type="PROSITE" id="PS50268">
    <property type="entry name" value="CADHERIN_2"/>
    <property type="match status" value="3"/>
</dbReference>
<dbReference type="Proteomes" id="UP000075920">
    <property type="component" value="Unassembled WGS sequence"/>
</dbReference>
<evidence type="ECO:0000256" key="6">
    <source>
        <dbReference type="SAM" id="MobiDB-lite"/>
    </source>
</evidence>
<evidence type="ECO:0000313" key="11">
    <source>
        <dbReference type="Proteomes" id="UP000075920"/>
    </source>
</evidence>
<dbReference type="Pfam" id="PF00028">
    <property type="entry name" value="Cadherin"/>
    <property type="match status" value="1"/>
</dbReference>
<comment type="subcellular location">
    <subcellularLocation>
        <location evidence="1">Membrane</location>
    </subcellularLocation>
</comment>
<name>A0A182WB61_9DIPT</name>
<feature type="domain" description="Cadherin" evidence="9">
    <location>
        <begin position="1778"/>
        <end position="1882"/>
    </location>
</feature>
<dbReference type="Gene3D" id="2.60.40.60">
    <property type="entry name" value="Cadherins"/>
    <property type="match status" value="3"/>
</dbReference>
<dbReference type="VEuPathDB" id="VectorBase:AMIN007589"/>
<keyword evidence="7" id="KW-1133">Transmembrane helix</keyword>
<feature type="domain" description="Cadherin" evidence="9">
    <location>
        <begin position="156"/>
        <end position="262"/>
    </location>
</feature>
<keyword evidence="2" id="KW-0677">Repeat</keyword>
<dbReference type="EnsemblMetazoa" id="AMIN007589-RA">
    <property type="protein sequence ID" value="AMIN007589-PA"/>
    <property type="gene ID" value="AMIN007589"/>
</dbReference>
<reference evidence="10" key="2">
    <citation type="submission" date="2020-05" db="UniProtKB">
        <authorList>
            <consortium name="EnsemblMetazoa"/>
        </authorList>
    </citation>
    <scope>IDENTIFICATION</scope>
    <source>
        <strain evidence="10">MINIMUS1</strain>
    </source>
</reference>
<proteinExistence type="predicted"/>
<evidence type="ECO:0000256" key="3">
    <source>
        <dbReference type="ARBA" id="ARBA00022837"/>
    </source>
</evidence>
<dbReference type="GO" id="GO:0016342">
    <property type="term" value="C:catenin complex"/>
    <property type="evidence" value="ECO:0007669"/>
    <property type="project" value="TreeGrafter"/>
</dbReference>
<feature type="transmembrane region" description="Helical" evidence="7">
    <location>
        <begin position="2010"/>
        <end position="2033"/>
    </location>
</feature>
<dbReference type="CDD" id="cd11304">
    <property type="entry name" value="Cadherin_repeat"/>
    <property type="match status" value="3"/>
</dbReference>
<dbReference type="PANTHER" id="PTHR24027">
    <property type="entry name" value="CADHERIN-23"/>
    <property type="match status" value="1"/>
</dbReference>
<feature type="domain" description="Cadherin" evidence="9">
    <location>
        <begin position="1673"/>
        <end position="1771"/>
    </location>
</feature>
<accession>A0A182WB61</accession>
<feature type="compositionally biased region" description="Acidic residues" evidence="6">
    <location>
        <begin position="2159"/>
        <end position="2170"/>
    </location>
</feature>
<dbReference type="GO" id="GO:0016477">
    <property type="term" value="P:cell migration"/>
    <property type="evidence" value="ECO:0007669"/>
    <property type="project" value="TreeGrafter"/>
</dbReference>
<keyword evidence="7" id="KW-0812">Transmembrane</keyword>
<dbReference type="GO" id="GO:0008013">
    <property type="term" value="F:beta-catenin binding"/>
    <property type="evidence" value="ECO:0007669"/>
    <property type="project" value="TreeGrafter"/>
</dbReference>
<evidence type="ECO:0000259" key="9">
    <source>
        <dbReference type="PROSITE" id="PS50268"/>
    </source>
</evidence>
<dbReference type="PANTHER" id="PTHR24027:SF438">
    <property type="entry name" value="CADHERIN 23"/>
    <property type="match status" value="1"/>
</dbReference>
<evidence type="ECO:0000256" key="4">
    <source>
        <dbReference type="ARBA" id="ARBA00023136"/>
    </source>
</evidence>